<organism evidence="2 3">
    <name type="scientific">Streptomyces celluloflavus</name>
    <dbReference type="NCBI Taxonomy" id="58344"/>
    <lineage>
        <taxon>Bacteria</taxon>
        <taxon>Bacillati</taxon>
        <taxon>Actinomycetota</taxon>
        <taxon>Actinomycetes</taxon>
        <taxon>Kitasatosporales</taxon>
        <taxon>Streptomycetaceae</taxon>
        <taxon>Streptomyces</taxon>
    </lineage>
</organism>
<dbReference type="Pfam" id="PF10824">
    <property type="entry name" value="T7SS_ESX_EspC"/>
    <property type="match status" value="1"/>
</dbReference>
<dbReference type="RefSeq" id="WP_367430722.1">
    <property type="nucleotide sequence ID" value="NZ_CP108413.1"/>
</dbReference>
<dbReference type="EMBL" id="JBIRGH010000018">
    <property type="protein sequence ID" value="MFH8587812.1"/>
    <property type="molecule type" value="Genomic_DNA"/>
</dbReference>
<gene>
    <name evidence="2" type="ORF">ACH4GP_25995</name>
</gene>
<evidence type="ECO:0000313" key="3">
    <source>
        <dbReference type="Proteomes" id="UP001610990"/>
    </source>
</evidence>
<accession>A0ABW7RIB0</accession>
<feature type="compositionally biased region" description="Low complexity" evidence="1">
    <location>
        <begin position="112"/>
        <end position="125"/>
    </location>
</feature>
<reference evidence="2 3" key="1">
    <citation type="submission" date="2024-10" db="EMBL/GenBank/DDBJ databases">
        <title>The Natural Products Discovery Center: Release of the First 8490 Sequenced Strains for Exploring Actinobacteria Biosynthetic Diversity.</title>
        <authorList>
            <person name="Kalkreuter E."/>
            <person name="Kautsar S.A."/>
            <person name="Yang D."/>
            <person name="Bader C.D."/>
            <person name="Teijaro C.N."/>
            <person name="Fluegel L."/>
            <person name="Davis C.M."/>
            <person name="Simpson J.R."/>
            <person name="Lauterbach L."/>
            <person name="Steele A.D."/>
            <person name="Gui C."/>
            <person name="Meng S."/>
            <person name="Li G."/>
            <person name="Viehrig K."/>
            <person name="Ye F."/>
            <person name="Su P."/>
            <person name="Kiefer A.F."/>
            <person name="Nichols A."/>
            <person name="Cepeda A.J."/>
            <person name="Yan W."/>
            <person name="Fan B."/>
            <person name="Jiang Y."/>
            <person name="Adhikari A."/>
            <person name="Zheng C.-J."/>
            <person name="Schuster L."/>
            <person name="Cowan T.M."/>
            <person name="Smanski M.J."/>
            <person name="Chevrette M.G."/>
            <person name="De Carvalho L.P.S."/>
            <person name="Shen B."/>
        </authorList>
    </citation>
    <scope>NUCLEOTIDE SEQUENCE [LARGE SCALE GENOMIC DNA]</scope>
    <source>
        <strain evidence="2 3">NPDC018013</strain>
    </source>
</reference>
<proteinExistence type="predicted"/>
<protein>
    <submittedName>
        <fullName evidence="2">Type VII secretion target</fullName>
    </submittedName>
</protein>
<dbReference type="InterPro" id="IPR022536">
    <property type="entry name" value="EspC"/>
</dbReference>
<name>A0ABW7RIB0_9ACTN</name>
<comment type="caution">
    <text evidence="2">The sequence shown here is derived from an EMBL/GenBank/DDBJ whole genome shotgun (WGS) entry which is preliminary data.</text>
</comment>
<feature type="region of interest" description="Disordered" evidence="1">
    <location>
        <begin position="112"/>
        <end position="203"/>
    </location>
</feature>
<dbReference type="Proteomes" id="UP001610990">
    <property type="component" value="Unassembled WGS sequence"/>
</dbReference>
<evidence type="ECO:0000256" key="1">
    <source>
        <dbReference type="SAM" id="MobiDB-lite"/>
    </source>
</evidence>
<evidence type="ECO:0000313" key="2">
    <source>
        <dbReference type="EMBL" id="MFH8587812.1"/>
    </source>
</evidence>
<keyword evidence="3" id="KW-1185">Reference proteome</keyword>
<sequence>MSDNLSVQPDELRASAHAQDGIAEDIEKPCDKAVTETRTAAGSAEGWSVASALHMIGETWQPALDGLHKRLRQGAGNLRDTADNHAWNEQMVDQDFEDFDGDMVGVIMSAPAPGGAGMPHPGTAGQAAVPPPVHAGLPRPGAGHTDSIREDVGEYQPPPPGTPSPGTDEMLHAKPAMPVYDPGEVRTMPGRTAGARTDDTPFG</sequence>
<feature type="region of interest" description="Disordered" evidence="1">
    <location>
        <begin position="1"/>
        <end position="26"/>
    </location>
</feature>